<keyword evidence="5" id="KW-1185">Reference proteome</keyword>
<proteinExistence type="predicted"/>
<dbReference type="SUPFAM" id="SSF48371">
    <property type="entry name" value="ARM repeat"/>
    <property type="match status" value="1"/>
</dbReference>
<comment type="caution">
    <text evidence="4">The sequence shown here is derived from an EMBL/GenBank/DDBJ whole genome shotgun (WGS) entry which is preliminary data.</text>
</comment>
<accession>A0ABQ0B970</accession>
<feature type="transmembrane region" description="Helical" evidence="2">
    <location>
        <begin position="661"/>
        <end position="684"/>
    </location>
</feature>
<dbReference type="PANTHER" id="PTHR37813:SF1">
    <property type="entry name" value="FELS-2 PROPHAGE PROTEIN"/>
    <property type="match status" value="1"/>
</dbReference>
<evidence type="ECO:0000256" key="1">
    <source>
        <dbReference type="ARBA" id="ARBA00022612"/>
    </source>
</evidence>
<evidence type="ECO:0000256" key="2">
    <source>
        <dbReference type="SAM" id="Phobius"/>
    </source>
</evidence>
<protein>
    <recommendedName>
        <fullName evidence="3">Phage tail tape measure protein domain-containing protein</fullName>
    </recommendedName>
</protein>
<dbReference type="RefSeq" id="WP_207733251.1">
    <property type="nucleotide sequence ID" value="NZ_BAABYW010000001.1"/>
</dbReference>
<organism evidence="4 5">
    <name type="scientific">Blautia hominis</name>
    <dbReference type="NCBI Taxonomy" id="2025493"/>
    <lineage>
        <taxon>Bacteria</taxon>
        <taxon>Bacillati</taxon>
        <taxon>Bacillota</taxon>
        <taxon>Clostridia</taxon>
        <taxon>Lachnospirales</taxon>
        <taxon>Lachnospiraceae</taxon>
        <taxon>Blautia</taxon>
    </lineage>
</organism>
<dbReference type="Pfam" id="PF10145">
    <property type="entry name" value="PhageMin_Tail"/>
    <property type="match status" value="1"/>
</dbReference>
<gene>
    <name evidence="4" type="ORF">K040078D81_21180</name>
</gene>
<sequence>MGYDGTLKFDTSIDSSGFQDGISKIGSCASTALKATTAIIGGAATAVVGIGTAAIKTGANFESSMSNVAAISGATGDELKSLTDKAKEMGAKTKFSASESADAFSYMAMAGWKTADMLDGIEGIMNLAAASGEDLATTSDIVTDALTAFGLSASDSTHFADILAKASSNANTNVGMMGETFKYVAPVAGALGFSAEDCATAIGLMANSGIKASQAGTSLRSIFTRMAKPTKEVQGAMDALGISLTKSDGSMKSLNEIMVDLRKGFSGLTQDQKAQMAAALGGQEAMSGLLAIVNASDDDFNKLSDSIANCDGAAADMAETMNDNLRGQITILKSGLEGLAISLYEEMQTPLKDIVKEAQTMVQGLQEAFNDGGLDSLVAKAGEVMAQIVTEVAQAAPKLIGTAENLVGSFIQGIVDHKSEFAAAGATMVAELVRAIMDVAGDMWSAGIYLFTEFLQAMTDHSEEMGQSFGEMISKIGEAVQTNLPLIIQAAKDFVAGFCQGLSEEFPGVSALLDGFFQGFLDTAGEIVQGVVDLIGDIFSVIDSQDPATMEAIGKAIGTIAASIAALKVAKDVVGSVSSLFSILKTFKGGVSGIVGVVGKAVEGFALWKGGAGTLGEVIALEFPKLAAFGTKLSGLATTAGSVMTKIGSFIGSAVSAIGEFFATFGTVIAGVGSIIAGAILAVTNFIDMFKNGFSIIKDILMGVGIALAAVGAVILGAPALVAAAIAGIVFAVANLVIVIKEHWDQIVEFIQQIPSKIGEIVDAVVAWFEALPGRISEFLSQVISGIQEWGSNLLESASQVVSTAIDAIVQFFTDLPYKIGYALGFVIGKLIEFGINAVNWVKTNVPIIIDNIVTFFSELPGKIWTWLTNTYNNFVTWGSNMLQKAREAAQNVIDTVVTFFSELPGKVQQWLHNTLQNLITWGSNMLSNARTAASNTIATIVNFFSQLPGKIWTWLCNTASKVVSWGSDLMSKGREAANKLVNAVLNGVRNLPSQMMSVGRNIVTGVWNGICNAAGWFRSQVRSFFSGIVDGVKGALGIHSPSRVFAKEVGRWIPPGVGVGIEDSMPDLEKQTDKEMEALADRMQAAVNVETGKITLDKNTSQTYKVEQENGQAFVESKTEVVIEGETHVHVDLDEKEIGHATTPIVDKDMGRIDTHKKRGG</sequence>
<keyword evidence="2" id="KW-1133">Transmembrane helix</keyword>
<dbReference type="EMBL" id="BAABYW010000001">
    <property type="protein sequence ID" value="GAA6408001.1"/>
    <property type="molecule type" value="Genomic_DNA"/>
</dbReference>
<dbReference type="InterPro" id="IPR010090">
    <property type="entry name" value="Phage_tape_meas"/>
</dbReference>
<keyword evidence="2" id="KW-0472">Membrane</keyword>
<dbReference type="Proteomes" id="UP001600943">
    <property type="component" value="Unassembled WGS sequence"/>
</dbReference>
<keyword evidence="2" id="KW-0812">Transmembrane</keyword>
<feature type="transmembrane region" description="Helical" evidence="2">
    <location>
        <begin position="696"/>
        <end position="715"/>
    </location>
</feature>
<dbReference type="NCBIfam" id="TIGR01760">
    <property type="entry name" value="tape_meas_TP901"/>
    <property type="match status" value="1"/>
</dbReference>
<evidence type="ECO:0000313" key="5">
    <source>
        <dbReference type="Proteomes" id="UP001600943"/>
    </source>
</evidence>
<dbReference type="PANTHER" id="PTHR37813">
    <property type="entry name" value="FELS-2 PROPHAGE PROTEIN"/>
    <property type="match status" value="1"/>
</dbReference>
<evidence type="ECO:0000259" key="3">
    <source>
        <dbReference type="Pfam" id="PF10145"/>
    </source>
</evidence>
<dbReference type="InterPro" id="IPR016024">
    <property type="entry name" value="ARM-type_fold"/>
</dbReference>
<name>A0ABQ0B970_9FIRM</name>
<keyword evidence="1" id="KW-1188">Viral release from host cell</keyword>
<feature type="domain" description="Phage tail tape measure protein" evidence="3">
    <location>
        <begin position="84"/>
        <end position="282"/>
    </location>
</feature>
<evidence type="ECO:0000313" key="4">
    <source>
        <dbReference type="EMBL" id="GAA6408001.1"/>
    </source>
</evidence>
<reference evidence="4 5" key="1">
    <citation type="submission" date="2024-04" db="EMBL/GenBank/DDBJ databases">
        <title>Defined microbial consortia suppress multidrug-resistant proinflammatory Enterobacteriaceae via ecological control.</title>
        <authorList>
            <person name="Furuichi M."/>
            <person name="Kawaguchi T."/>
            <person name="Pust M."/>
            <person name="Yasuma K."/>
            <person name="Plichta D."/>
            <person name="Hasegawa N."/>
            <person name="Ohya T."/>
            <person name="Bhattarai S."/>
            <person name="Sasajima S."/>
            <person name="Aoto Y."/>
            <person name="Tuganbaev T."/>
            <person name="Yaginuma M."/>
            <person name="Ueda M."/>
            <person name="Okahashi N."/>
            <person name="Amafuji K."/>
            <person name="Kiridooshi Y."/>
            <person name="Sugita K."/>
            <person name="Strazar M."/>
            <person name="Skelly A."/>
            <person name="Suda W."/>
            <person name="Hattori M."/>
            <person name="Nakamoto N."/>
            <person name="Caballero S."/>
            <person name="Norman J."/>
            <person name="Olle B."/>
            <person name="Tanoue T."/>
            <person name="Arita M."/>
            <person name="Bucci V."/>
            <person name="Atarashi K."/>
            <person name="Xavier R."/>
            <person name="Honda K."/>
        </authorList>
    </citation>
    <scope>NUCLEOTIDE SEQUENCE [LARGE SCALE GENOMIC DNA]</scope>
    <source>
        <strain evidence="5">k04-0078-D8-1</strain>
    </source>
</reference>